<evidence type="ECO:0000313" key="1">
    <source>
        <dbReference type="EMBL" id="KAH3702988.1"/>
    </source>
</evidence>
<dbReference type="Proteomes" id="UP000828390">
    <property type="component" value="Unassembled WGS sequence"/>
</dbReference>
<dbReference type="EMBL" id="JAIWYP010000015">
    <property type="protein sequence ID" value="KAH3702988.1"/>
    <property type="molecule type" value="Genomic_DNA"/>
</dbReference>
<dbReference type="Pfam" id="PF18758">
    <property type="entry name" value="KDZ"/>
    <property type="match status" value="1"/>
</dbReference>
<gene>
    <name evidence="1" type="ORF">DPMN_078016</name>
</gene>
<organism evidence="1 2">
    <name type="scientific">Dreissena polymorpha</name>
    <name type="common">Zebra mussel</name>
    <name type="synonym">Mytilus polymorpha</name>
    <dbReference type="NCBI Taxonomy" id="45954"/>
    <lineage>
        <taxon>Eukaryota</taxon>
        <taxon>Metazoa</taxon>
        <taxon>Spiralia</taxon>
        <taxon>Lophotrochozoa</taxon>
        <taxon>Mollusca</taxon>
        <taxon>Bivalvia</taxon>
        <taxon>Autobranchia</taxon>
        <taxon>Heteroconchia</taxon>
        <taxon>Euheterodonta</taxon>
        <taxon>Imparidentia</taxon>
        <taxon>Neoheterodontei</taxon>
        <taxon>Myida</taxon>
        <taxon>Dreissenoidea</taxon>
        <taxon>Dreissenidae</taxon>
        <taxon>Dreissena</taxon>
    </lineage>
</organism>
<keyword evidence="2" id="KW-1185">Reference proteome</keyword>
<dbReference type="InterPro" id="IPR040521">
    <property type="entry name" value="KDZ"/>
</dbReference>
<accession>A0A9D3YRQ0</accession>
<reference evidence="1" key="1">
    <citation type="journal article" date="2019" name="bioRxiv">
        <title>The Genome of the Zebra Mussel, Dreissena polymorpha: A Resource for Invasive Species Research.</title>
        <authorList>
            <person name="McCartney M.A."/>
            <person name="Auch B."/>
            <person name="Kono T."/>
            <person name="Mallez S."/>
            <person name="Zhang Y."/>
            <person name="Obille A."/>
            <person name="Becker A."/>
            <person name="Abrahante J.E."/>
            <person name="Garbe J."/>
            <person name="Badalamenti J.P."/>
            <person name="Herman A."/>
            <person name="Mangelson H."/>
            <person name="Liachko I."/>
            <person name="Sullivan S."/>
            <person name="Sone E.D."/>
            <person name="Koren S."/>
            <person name="Silverstein K.A.T."/>
            <person name="Beckman K.B."/>
            <person name="Gohl D.M."/>
        </authorList>
    </citation>
    <scope>NUCLEOTIDE SEQUENCE</scope>
    <source>
        <strain evidence="1">Duluth1</strain>
        <tissue evidence="1">Whole animal</tissue>
    </source>
</reference>
<reference evidence="1" key="2">
    <citation type="submission" date="2020-11" db="EMBL/GenBank/DDBJ databases">
        <authorList>
            <person name="McCartney M.A."/>
            <person name="Auch B."/>
            <person name="Kono T."/>
            <person name="Mallez S."/>
            <person name="Becker A."/>
            <person name="Gohl D.M."/>
            <person name="Silverstein K.A.T."/>
            <person name="Koren S."/>
            <person name="Bechman K.B."/>
            <person name="Herman A."/>
            <person name="Abrahante J.E."/>
            <person name="Garbe J."/>
        </authorList>
    </citation>
    <scope>NUCLEOTIDE SEQUENCE</scope>
    <source>
        <strain evidence="1">Duluth1</strain>
        <tissue evidence="1">Whole animal</tissue>
    </source>
</reference>
<proteinExistence type="predicted"/>
<protein>
    <submittedName>
        <fullName evidence="1">Uncharacterized protein</fullName>
    </submittedName>
</protein>
<dbReference type="AlphaFoldDB" id="A0A9D3YRQ0"/>
<comment type="caution">
    <text evidence="1">The sequence shown here is derived from an EMBL/GenBank/DDBJ whole genome shotgun (WGS) entry which is preliminary data.</text>
</comment>
<evidence type="ECO:0000313" key="2">
    <source>
        <dbReference type="Proteomes" id="UP000828390"/>
    </source>
</evidence>
<name>A0A9D3YRQ0_DREPO</name>
<sequence length="64" mass="7585">MFFSLKHGERLGYSVFLLNKLLEEEGEHGKLYLMYDIACSLHQHLKKNQQNAVLERTRFAIPMF</sequence>